<dbReference type="EMBL" id="JBHUDB010000006">
    <property type="protein sequence ID" value="MFD1570842.1"/>
    <property type="molecule type" value="Genomic_DNA"/>
</dbReference>
<dbReference type="AlphaFoldDB" id="A0ABD6C1T8"/>
<dbReference type="Proteomes" id="UP001597185">
    <property type="component" value="Unassembled WGS sequence"/>
</dbReference>
<dbReference type="RefSeq" id="WP_256419578.1">
    <property type="nucleotide sequence ID" value="NZ_JANHDL010000029.1"/>
</dbReference>
<evidence type="ECO:0000313" key="1">
    <source>
        <dbReference type="EMBL" id="MFD1570842.1"/>
    </source>
</evidence>
<keyword evidence="2" id="KW-1185">Reference proteome</keyword>
<comment type="caution">
    <text evidence="1">The sequence shown here is derived from an EMBL/GenBank/DDBJ whole genome shotgun (WGS) entry which is preliminary data.</text>
</comment>
<organism evidence="1 2">
    <name type="scientific">Halorubrum laminariae</name>
    <dbReference type="NCBI Taxonomy" id="1433523"/>
    <lineage>
        <taxon>Archaea</taxon>
        <taxon>Methanobacteriati</taxon>
        <taxon>Methanobacteriota</taxon>
        <taxon>Stenosarchaea group</taxon>
        <taxon>Halobacteria</taxon>
        <taxon>Halobacteriales</taxon>
        <taxon>Haloferacaceae</taxon>
        <taxon>Halorubrum</taxon>
    </lineage>
</organism>
<protein>
    <submittedName>
        <fullName evidence="1">Uncharacterized protein</fullName>
    </submittedName>
</protein>
<reference evidence="1 2" key="1">
    <citation type="journal article" date="2019" name="Int. J. Syst. Evol. Microbiol.">
        <title>The Global Catalogue of Microorganisms (GCM) 10K type strain sequencing project: providing services to taxonomists for standard genome sequencing and annotation.</title>
        <authorList>
            <consortium name="The Broad Institute Genomics Platform"/>
            <consortium name="The Broad Institute Genome Sequencing Center for Infectious Disease"/>
            <person name="Wu L."/>
            <person name="Ma J."/>
        </authorList>
    </citation>
    <scope>NUCLEOTIDE SEQUENCE [LARGE SCALE GENOMIC DNA]</scope>
    <source>
        <strain evidence="1 2">CGMCC 1.12689</strain>
    </source>
</reference>
<evidence type="ECO:0000313" key="2">
    <source>
        <dbReference type="Proteomes" id="UP001597185"/>
    </source>
</evidence>
<gene>
    <name evidence="1" type="ORF">ACFR9T_09610</name>
</gene>
<accession>A0ABD6C1T8</accession>
<sequence>MTDRRFSPSDELIKAMLPHFEALLGGKENIENFDKSVKDHSVFPRNALYIEYWELRRYLQQGIARPLWLIRAGYHAQCLKYCIDKVSVVDVDGEELDIDTIEYIADTASPERSIDILSELEFASQLPLNVDSVGLIAEIEKSRMDSPKKRPDILLKHNGNTTFIECKRAESKDNPSRADIQDDIDKAATSGKFRDEFYQGENQNCILQILVPHTLDYITNT</sequence>
<name>A0ABD6C1T8_9EURY</name>
<proteinExistence type="predicted"/>